<dbReference type="AlphaFoldDB" id="A0AA87C295"/>
<gene>
    <name evidence="1" type="ORF">VCR31J2_1310945</name>
</gene>
<evidence type="ECO:0000313" key="1">
    <source>
        <dbReference type="EMBL" id="CDT80684.1"/>
    </source>
</evidence>
<reference evidence="1 2" key="1">
    <citation type="submission" date="2014-06" db="EMBL/GenBank/DDBJ databases">
        <authorList>
            <person name="Le Roux F."/>
        </authorList>
    </citation>
    <scope>NUCLEOTIDE SEQUENCE [LARGE SCALE GENOMIC DNA]</scope>
    <source>
        <strain evidence="1 2">J2-31</strain>
    </source>
</reference>
<keyword evidence="2" id="KW-1185">Reference proteome</keyword>
<comment type="caution">
    <text evidence="1">The sequence shown here is derived from an EMBL/GenBank/DDBJ whole genome shotgun (WGS) entry which is preliminary data.</text>
</comment>
<name>A0AA87C295_9VIBR</name>
<dbReference type="EMBL" id="CCKJ01000037">
    <property type="protein sequence ID" value="CDT80684.1"/>
    <property type="molecule type" value="Genomic_DNA"/>
</dbReference>
<protein>
    <submittedName>
        <fullName evidence="1">Uncharacterized protein</fullName>
    </submittedName>
</protein>
<accession>A0AA87C295</accession>
<organism evidence="1 2">
    <name type="scientific">Vibrio coralliirubri</name>
    <dbReference type="NCBI Taxonomy" id="1516159"/>
    <lineage>
        <taxon>Bacteria</taxon>
        <taxon>Pseudomonadati</taxon>
        <taxon>Pseudomonadota</taxon>
        <taxon>Gammaproteobacteria</taxon>
        <taxon>Vibrionales</taxon>
        <taxon>Vibrionaceae</taxon>
        <taxon>Vibrio</taxon>
    </lineage>
</organism>
<proteinExistence type="predicted"/>
<dbReference type="Proteomes" id="UP000041625">
    <property type="component" value="Unassembled WGS sequence"/>
</dbReference>
<sequence>MRIIRAKRQTTEWHLRQRIFPFTTNRQCVEKATDKDSLNKQGFDLNQLKLRHRFISYKALPINR</sequence>
<evidence type="ECO:0000313" key="2">
    <source>
        <dbReference type="Proteomes" id="UP000041625"/>
    </source>
</evidence>